<reference evidence="2 3" key="1">
    <citation type="journal article" date="2013" name="BMC Genomics">
        <title>Genomics-driven discovery of the pneumocandin biosynthetic gene cluster in the fungus Glarea lozoyensis.</title>
        <authorList>
            <person name="Chen L."/>
            <person name="Yue Q."/>
            <person name="Zhang X."/>
            <person name="Xiang M."/>
            <person name="Wang C."/>
            <person name="Li S."/>
            <person name="Che Y."/>
            <person name="Ortiz-Lopez F.J."/>
            <person name="Bills G.F."/>
            <person name="Liu X."/>
            <person name="An Z."/>
        </authorList>
    </citation>
    <scope>NUCLEOTIDE SEQUENCE [LARGE SCALE GENOMIC DNA]</scope>
    <source>
        <strain evidence="3">ATCC 20868 / MF5171</strain>
    </source>
</reference>
<name>S3D0S6_GLAL2</name>
<protein>
    <submittedName>
        <fullName evidence="2">Uncharacterized protein</fullName>
    </submittedName>
</protein>
<dbReference type="EMBL" id="KE145362">
    <property type="protein sequence ID" value="EPE31455.1"/>
    <property type="molecule type" value="Genomic_DNA"/>
</dbReference>
<organism evidence="2 3">
    <name type="scientific">Glarea lozoyensis (strain ATCC 20868 / MF5171)</name>
    <dbReference type="NCBI Taxonomy" id="1116229"/>
    <lineage>
        <taxon>Eukaryota</taxon>
        <taxon>Fungi</taxon>
        <taxon>Dikarya</taxon>
        <taxon>Ascomycota</taxon>
        <taxon>Pezizomycotina</taxon>
        <taxon>Leotiomycetes</taxon>
        <taxon>Helotiales</taxon>
        <taxon>Helotiaceae</taxon>
        <taxon>Glarea</taxon>
    </lineage>
</organism>
<dbReference type="RefSeq" id="XP_008081730.1">
    <property type="nucleotide sequence ID" value="XM_008083539.1"/>
</dbReference>
<dbReference type="OrthoDB" id="5047692at2759"/>
<keyword evidence="3" id="KW-1185">Reference proteome</keyword>
<dbReference type="Proteomes" id="UP000016922">
    <property type="component" value="Unassembled WGS sequence"/>
</dbReference>
<accession>S3D0S6</accession>
<evidence type="ECO:0000313" key="2">
    <source>
        <dbReference type="EMBL" id="EPE31455.1"/>
    </source>
</evidence>
<dbReference type="KEGG" id="glz:GLAREA_12758"/>
<sequence>MKSNSPNLLVLLSFLTSLEAQFIPEADARLLAWRAYGTFVQQQLTAGVPLSPGKDFIYVTPPNLAAVRGGTPCPDSVTNFDLFSLADGLQNVNEPLLDNAGASYVDSLYTYLQSVNLGTAPPTTAQLTQIQTLTDALAVAQDKFDTQSNIAYGKYLADVRAQALHQSFGAWVTAKDPLYTSLQRQRNTANTALQNYEASVYGAQFSTLSSQRDKIVNNAGEELSSVPGYNMGVYGAAGTYNVKISPFQANQITDGLIYKPAYSLSGGFEEVCDAWINYTGPVNTVYNWNMNNVNGKDWSSLGHTTSVSNTCHLPSILPDPPMLSHKPTLADGVPFTRVTLLTRLHEDPVATRFQPVATPVSVAVETGGALLAEATLKPRPVGSDLLSHVHPRQVLLPSPTRVTEPTKICQRQTQSENPDNVELGTDYVRVVGASVFWGLISANKGSTTDTTVFNQWTERFSTSVSLKLTMKGLQVFNVGAGFWDVGGVRTTYPNLLPPPLGKNTLAGKVRLQRLLIGTEVGLTITVSDTGTYNSIYSFIQDAKTSVGAGGGFSIFGIRFGAGGGKTTTTHREVKDVSFVTLQEGGQVIIAPSPKGVPVQLGALGKAL</sequence>
<proteinExistence type="predicted"/>
<feature type="chain" id="PRO_5004519371" evidence="1">
    <location>
        <begin position="21"/>
        <end position="607"/>
    </location>
</feature>
<evidence type="ECO:0000256" key="1">
    <source>
        <dbReference type="SAM" id="SignalP"/>
    </source>
</evidence>
<keyword evidence="1" id="KW-0732">Signal</keyword>
<dbReference type="AlphaFoldDB" id="S3D0S6"/>
<evidence type="ECO:0000313" key="3">
    <source>
        <dbReference type="Proteomes" id="UP000016922"/>
    </source>
</evidence>
<dbReference type="eggNOG" id="ENOG502SDNF">
    <property type="taxonomic scope" value="Eukaryota"/>
</dbReference>
<feature type="signal peptide" evidence="1">
    <location>
        <begin position="1"/>
        <end position="20"/>
    </location>
</feature>
<dbReference type="HOGENOM" id="CLU_031394_0_0_1"/>
<dbReference type="GeneID" id="19471798"/>
<gene>
    <name evidence="2" type="ORF">GLAREA_12758</name>
</gene>